<proteinExistence type="predicted"/>
<feature type="chain" id="PRO_5019146079" description="Sur7 protein" evidence="3">
    <location>
        <begin position="20"/>
        <end position="345"/>
    </location>
</feature>
<keyword evidence="2" id="KW-1133">Transmembrane helix</keyword>
<accession>A0A423X2X6</accession>
<evidence type="ECO:0008006" key="6">
    <source>
        <dbReference type="Google" id="ProtNLM"/>
    </source>
</evidence>
<dbReference type="GO" id="GO:0031505">
    <property type="term" value="P:fungal-type cell wall organization"/>
    <property type="evidence" value="ECO:0007669"/>
    <property type="project" value="TreeGrafter"/>
</dbReference>
<reference evidence="4 5" key="1">
    <citation type="submission" date="2015-09" db="EMBL/GenBank/DDBJ databases">
        <title>Host preference determinants of Valsa canker pathogens revealed by comparative genomics.</title>
        <authorList>
            <person name="Yin Z."/>
            <person name="Huang L."/>
        </authorList>
    </citation>
    <scope>NUCLEOTIDE SEQUENCE [LARGE SCALE GENOMIC DNA]</scope>
    <source>
        <strain evidence="4 5">03-1</strain>
    </source>
</reference>
<gene>
    <name evidence="4" type="ORF">VMCG_01830</name>
</gene>
<evidence type="ECO:0000256" key="3">
    <source>
        <dbReference type="SAM" id="SignalP"/>
    </source>
</evidence>
<keyword evidence="5" id="KW-1185">Reference proteome</keyword>
<name>A0A423X2X6_9PEZI</name>
<dbReference type="OrthoDB" id="4159154at2759"/>
<evidence type="ECO:0000313" key="4">
    <source>
        <dbReference type="EMBL" id="ROW10142.1"/>
    </source>
</evidence>
<comment type="caution">
    <text evidence="4">The sequence shown here is derived from an EMBL/GenBank/DDBJ whole genome shotgun (WGS) entry which is preliminary data.</text>
</comment>
<feature type="transmembrane region" description="Helical" evidence="2">
    <location>
        <begin position="234"/>
        <end position="255"/>
    </location>
</feature>
<dbReference type="Pfam" id="PF06687">
    <property type="entry name" value="SUR7"/>
    <property type="match status" value="1"/>
</dbReference>
<evidence type="ECO:0000256" key="2">
    <source>
        <dbReference type="SAM" id="Phobius"/>
    </source>
</evidence>
<feature type="region of interest" description="Disordered" evidence="1">
    <location>
        <begin position="320"/>
        <end position="345"/>
    </location>
</feature>
<dbReference type="EMBL" id="LKEA01000003">
    <property type="protein sequence ID" value="ROW10142.1"/>
    <property type="molecule type" value="Genomic_DNA"/>
</dbReference>
<dbReference type="Proteomes" id="UP000283895">
    <property type="component" value="Unassembled WGS sequence"/>
</dbReference>
<feature type="transmembrane region" description="Helical" evidence="2">
    <location>
        <begin position="203"/>
        <end position="227"/>
    </location>
</feature>
<dbReference type="AlphaFoldDB" id="A0A423X2X6"/>
<evidence type="ECO:0000256" key="1">
    <source>
        <dbReference type="SAM" id="MobiDB-lite"/>
    </source>
</evidence>
<sequence length="345" mass="36256">MKYTVGIPLVFSIVAFALALVALLAGKDPGMMEDYHIIVFNTSTLGQDYLQNRSGGSSSSATTTAAPTATSDSGGIGGFFSGLEASATAAVGSVESQAASILNDIGNDVADKLSDELGIEQFYSLHVMDTCQGSYAPNATASGAWFNVTNCTAPMDFSAMNISAMLDKELSFGPFNLSLSDLGITSDLQGKLNDLPKLFEALAAVYIVSVGLSGLAIIGSLAGLFLVPSAGRKIIIVNFVLALLAMLFLLIGGLLTSVGGSEAQKEIQKKGGDDIGLVMNLGKKFEAVTWAAFALMLLATLYWVYEFVVATRARRRGAGAYGRRHGQTEKYSMDSHQSGRRPLQG</sequence>
<feature type="compositionally biased region" description="Low complexity" evidence="1">
    <location>
        <begin position="54"/>
        <end position="70"/>
    </location>
</feature>
<keyword evidence="2" id="KW-0812">Transmembrane</keyword>
<dbReference type="InterPro" id="IPR009571">
    <property type="entry name" value="SUR7/Rim9-like_fungi"/>
</dbReference>
<feature type="region of interest" description="Disordered" evidence="1">
    <location>
        <begin position="51"/>
        <end position="70"/>
    </location>
</feature>
<dbReference type="STRING" id="356882.A0A423X2X6"/>
<feature type="signal peptide" evidence="3">
    <location>
        <begin position="1"/>
        <end position="19"/>
    </location>
</feature>
<keyword evidence="2" id="KW-0472">Membrane</keyword>
<feature type="transmembrane region" description="Helical" evidence="2">
    <location>
        <begin position="287"/>
        <end position="305"/>
    </location>
</feature>
<keyword evidence="3" id="KW-0732">Signal</keyword>
<dbReference type="GO" id="GO:0005886">
    <property type="term" value="C:plasma membrane"/>
    <property type="evidence" value="ECO:0007669"/>
    <property type="project" value="InterPro"/>
</dbReference>
<dbReference type="GO" id="GO:0051285">
    <property type="term" value="C:cell cortex of cell tip"/>
    <property type="evidence" value="ECO:0007669"/>
    <property type="project" value="TreeGrafter"/>
</dbReference>
<dbReference type="InterPro" id="IPR052413">
    <property type="entry name" value="SUR7_domain"/>
</dbReference>
<organism evidence="4 5">
    <name type="scientific">Cytospora schulzeri</name>
    <dbReference type="NCBI Taxonomy" id="448051"/>
    <lineage>
        <taxon>Eukaryota</taxon>
        <taxon>Fungi</taxon>
        <taxon>Dikarya</taxon>
        <taxon>Ascomycota</taxon>
        <taxon>Pezizomycotina</taxon>
        <taxon>Sordariomycetes</taxon>
        <taxon>Sordariomycetidae</taxon>
        <taxon>Diaporthales</taxon>
        <taxon>Cytosporaceae</taxon>
        <taxon>Cytospora</taxon>
    </lineage>
</organism>
<dbReference type="PANTHER" id="PTHR28019:SF7">
    <property type="entry name" value="SUR7 PROTEIN"/>
    <property type="match status" value="1"/>
</dbReference>
<evidence type="ECO:0000313" key="5">
    <source>
        <dbReference type="Proteomes" id="UP000283895"/>
    </source>
</evidence>
<protein>
    <recommendedName>
        <fullName evidence="6">Sur7 protein</fullName>
    </recommendedName>
</protein>
<dbReference type="PANTHER" id="PTHR28019">
    <property type="entry name" value="CELL MEMBRANE PROTEIN YLR413W-RELATED"/>
    <property type="match status" value="1"/>
</dbReference>